<dbReference type="OrthoDB" id="10026505at2759"/>
<dbReference type="GO" id="GO:0003713">
    <property type="term" value="F:transcription coactivator activity"/>
    <property type="evidence" value="ECO:0007669"/>
    <property type="project" value="InterPro"/>
</dbReference>
<dbReference type="GO" id="GO:0006357">
    <property type="term" value="P:regulation of transcription by RNA polymerase II"/>
    <property type="evidence" value="ECO:0007669"/>
    <property type="project" value="TreeGrafter"/>
</dbReference>
<keyword evidence="5" id="KW-1185">Reference proteome</keyword>
<evidence type="ECO:0000256" key="1">
    <source>
        <dbReference type="ARBA" id="ARBA00004123"/>
    </source>
</evidence>
<dbReference type="InterPro" id="IPR036552">
    <property type="entry name" value="CBF_bsu_sf"/>
</dbReference>
<dbReference type="PANTHER" id="PTHR10276:SF3">
    <property type="entry name" value="CORE-BINDING FACTOR SUBUNIT BETA"/>
    <property type="match status" value="1"/>
</dbReference>
<evidence type="ECO:0000256" key="3">
    <source>
        <dbReference type="ARBA" id="ARBA00025734"/>
    </source>
</evidence>
<accession>A0A6S7GKR0</accession>
<comment type="subcellular location">
    <subcellularLocation>
        <location evidence="1">Nucleus</location>
    </subcellularLocation>
</comment>
<reference evidence="4" key="1">
    <citation type="submission" date="2020-04" db="EMBL/GenBank/DDBJ databases">
        <authorList>
            <person name="Alioto T."/>
            <person name="Alioto T."/>
            <person name="Gomez Garrido J."/>
        </authorList>
    </citation>
    <scope>NUCLEOTIDE SEQUENCE</scope>
    <source>
        <strain evidence="4">A484AB</strain>
    </source>
</reference>
<dbReference type="InterPro" id="IPR003417">
    <property type="entry name" value="CBF_beta"/>
</dbReference>
<keyword evidence="2" id="KW-0539">Nucleus</keyword>
<dbReference type="Pfam" id="PF02312">
    <property type="entry name" value="CBF_beta"/>
    <property type="match status" value="1"/>
</dbReference>
<dbReference type="Gene3D" id="2.40.250.10">
    <property type="entry name" value="Core binding factor, beta subunit"/>
    <property type="match status" value="1"/>
</dbReference>
<dbReference type="AlphaFoldDB" id="A0A6S7GKR0"/>
<protein>
    <submittedName>
        <fullName evidence="4">Big brother-like</fullName>
    </submittedName>
</protein>
<name>A0A6S7GKR0_PARCT</name>
<evidence type="ECO:0000256" key="2">
    <source>
        <dbReference type="ARBA" id="ARBA00023242"/>
    </source>
</evidence>
<dbReference type="GO" id="GO:0043565">
    <property type="term" value="F:sequence-specific DNA binding"/>
    <property type="evidence" value="ECO:0007669"/>
    <property type="project" value="TreeGrafter"/>
</dbReference>
<proteinExistence type="inferred from homology"/>
<comment type="similarity">
    <text evidence="3">Belongs to the CBF-beta family.</text>
</comment>
<dbReference type="SUPFAM" id="SSF50723">
    <property type="entry name" value="Core binding factor beta, CBF"/>
    <property type="match status" value="1"/>
</dbReference>
<dbReference type="PANTHER" id="PTHR10276">
    <property type="entry name" value="CORE-BINDING FACTOR, BETA SUBUNIT"/>
    <property type="match status" value="1"/>
</dbReference>
<evidence type="ECO:0000313" key="4">
    <source>
        <dbReference type="EMBL" id="CAB3985490.1"/>
    </source>
</evidence>
<evidence type="ECO:0000313" key="5">
    <source>
        <dbReference type="Proteomes" id="UP001152795"/>
    </source>
</evidence>
<dbReference type="GO" id="GO:0016513">
    <property type="term" value="C:core-binding factor complex"/>
    <property type="evidence" value="ECO:0007669"/>
    <property type="project" value="TreeGrafter"/>
</dbReference>
<gene>
    <name evidence="4" type="ORF">PACLA_8A007514</name>
</gene>
<organism evidence="4 5">
    <name type="scientific">Paramuricea clavata</name>
    <name type="common">Red gorgonian</name>
    <name type="synonym">Violescent sea-whip</name>
    <dbReference type="NCBI Taxonomy" id="317549"/>
    <lineage>
        <taxon>Eukaryota</taxon>
        <taxon>Metazoa</taxon>
        <taxon>Cnidaria</taxon>
        <taxon>Anthozoa</taxon>
        <taxon>Octocorallia</taxon>
        <taxon>Malacalcyonacea</taxon>
        <taxon>Plexauridae</taxon>
        <taxon>Paramuricea</taxon>
    </lineage>
</organism>
<dbReference type="EMBL" id="CACRXK020000879">
    <property type="protein sequence ID" value="CAB3985490.1"/>
    <property type="molecule type" value="Genomic_DNA"/>
</dbReference>
<dbReference type="Proteomes" id="UP001152795">
    <property type="component" value="Unassembled WGS sequence"/>
</dbReference>
<comment type="caution">
    <text evidence="4">The sequence shown here is derived from an EMBL/GenBank/DDBJ whole genome shotgun (WGS) entry which is preliminary data.</text>
</comment>
<sequence length="165" mass="19381">MPRVVANQNERFQNDDIFQKLSRETEIKYVGYRDRPLEERQLRFQTECREGNTSIAFTVVGVNIELLFPKQADSQTVPPENVDFYKEKDKVFLRSLFIMNGVCVIFVGWLNIIKLDGVGYLMFDEDTAKVEDAIMRETLRKANIKLEEFQEKLRSETSEVQNTRM</sequence>